<proteinExistence type="predicted"/>
<reference evidence="4" key="1">
    <citation type="submission" date="2017-02" db="UniProtKB">
        <authorList>
            <consortium name="WormBaseParasite"/>
        </authorList>
    </citation>
    <scope>IDENTIFICATION</scope>
</reference>
<dbReference type="WBParaSite" id="TASK_0000192001-mRNA-1">
    <property type="protein sequence ID" value="TASK_0000192001-mRNA-1"/>
    <property type="gene ID" value="TASK_0000192001"/>
</dbReference>
<keyword evidence="1" id="KW-0732">Signal</keyword>
<feature type="signal peptide" evidence="1">
    <location>
        <begin position="1"/>
        <end position="18"/>
    </location>
</feature>
<evidence type="ECO:0000313" key="2">
    <source>
        <dbReference type="EMBL" id="VDK23935.1"/>
    </source>
</evidence>
<organism evidence="4">
    <name type="scientific">Taenia asiatica</name>
    <name type="common">Asian tapeworm</name>
    <dbReference type="NCBI Taxonomy" id="60517"/>
    <lineage>
        <taxon>Eukaryota</taxon>
        <taxon>Metazoa</taxon>
        <taxon>Spiralia</taxon>
        <taxon>Lophotrochozoa</taxon>
        <taxon>Platyhelminthes</taxon>
        <taxon>Cestoda</taxon>
        <taxon>Eucestoda</taxon>
        <taxon>Cyclophyllidea</taxon>
        <taxon>Taeniidae</taxon>
        <taxon>Taenia</taxon>
    </lineage>
</organism>
<evidence type="ECO:0000313" key="3">
    <source>
        <dbReference type="Proteomes" id="UP000282613"/>
    </source>
</evidence>
<name>A0A0R3VWX6_TAEAS</name>
<protein>
    <submittedName>
        <fullName evidence="4">Secreted protein</fullName>
    </submittedName>
</protein>
<evidence type="ECO:0000313" key="4">
    <source>
        <dbReference type="WBParaSite" id="TASK_0000192001-mRNA-1"/>
    </source>
</evidence>
<sequence>MGVLFVVLVGTVTGLVSAVTLSILSIDKNQQGLHGGVVHCADRAEASRKGAKWVKAVGELNHVQFGGHVTHASDMNAMRKVVLKAILMRADEESAQHRPQSLYSSAHSSATTPLTHPRLRGNQLVFSLNEACRSQVRTYARRIYWIIATHSQSGNRWDINSGPNCCIALTVTWSL</sequence>
<keyword evidence="3" id="KW-1185">Reference proteome</keyword>
<feature type="chain" id="PRO_5043132436" evidence="1">
    <location>
        <begin position="19"/>
        <end position="175"/>
    </location>
</feature>
<accession>A0A0R3VWX6</accession>
<dbReference type="EMBL" id="UYRS01000729">
    <property type="protein sequence ID" value="VDK23935.1"/>
    <property type="molecule type" value="Genomic_DNA"/>
</dbReference>
<dbReference type="AlphaFoldDB" id="A0A0R3VWX6"/>
<evidence type="ECO:0000256" key="1">
    <source>
        <dbReference type="SAM" id="SignalP"/>
    </source>
</evidence>
<dbReference type="Proteomes" id="UP000282613">
    <property type="component" value="Unassembled WGS sequence"/>
</dbReference>
<reference evidence="2 3" key="2">
    <citation type="submission" date="2018-11" db="EMBL/GenBank/DDBJ databases">
        <authorList>
            <consortium name="Pathogen Informatics"/>
        </authorList>
    </citation>
    <scope>NUCLEOTIDE SEQUENCE [LARGE SCALE GENOMIC DNA]</scope>
</reference>
<gene>
    <name evidence="2" type="ORF">TASK_LOCUS1921</name>
</gene>